<proteinExistence type="predicted"/>
<dbReference type="Proteomes" id="UP000659344">
    <property type="component" value="Unassembled WGS sequence"/>
</dbReference>
<dbReference type="CDD" id="cd02440">
    <property type="entry name" value="AdoMet_MTases"/>
    <property type="match status" value="1"/>
</dbReference>
<dbReference type="GO" id="GO:0008168">
    <property type="term" value="F:methyltransferase activity"/>
    <property type="evidence" value="ECO:0007669"/>
    <property type="project" value="UniProtKB-KW"/>
</dbReference>
<accession>A0ABQ1YUX0</accession>
<evidence type="ECO:0000259" key="1">
    <source>
        <dbReference type="Pfam" id="PF08241"/>
    </source>
</evidence>
<protein>
    <submittedName>
        <fullName evidence="2">SAM-dependent methyltransferase</fullName>
    </submittedName>
</protein>
<feature type="domain" description="Methyltransferase type 11" evidence="1">
    <location>
        <begin position="40"/>
        <end position="129"/>
    </location>
</feature>
<dbReference type="Gene3D" id="3.40.50.150">
    <property type="entry name" value="Vaccinia Virus protein VP39"/>
    <property type="match status" value="1"/>
</dbReference>
<dbReference type="GO" id="GO:0032259">
    <property type="term" value="P:methylation"/>
    <property type="evidence" value="ECO:0007669"/>
    <property type="project" value="UniProtKB-KW"/>
</dbReference>
<gene>
    <name evidence="2" type="ORF">GCM10008013_46820</name>
</gene>
<sequence length="255" mass="28526">MMGSSHIWKPTLYDEKLGFVSEYGKGVVELLEPQQGERILDLGCGTGDLSHDIAKSGAYVLGMDYSPHMIEQASSKYPELDFRIGNAEQFTLDQPVNAVFSNAALHWVKNAPNVVTSVWNVLVPGGRFVAEFGGKGNCDTIVKSIYKVLEEYGIDAEERNPWYFPSIGEYSSLLEQQGFRVTYAAHFDRPTLLQDGENGLTHWLSGLAADEFFKDITEADKETMFAKIAHHAQASLFTDGNWYADYKRLRIVAIK</sequence>
<dbReference type="EMBL" id="BMFT01000005">
    <property type="protein sequence ID" value="GGH38604.1"/>
    <property type="molecule type" value="Genomic_DNA"/>
</dbReference>
<reference evidence="3" key="1">
    <citation type="journal article" date="2019" name="Int. J. Syst. Evol. Microbiol.">
        <title>The Global Catalogue of Microorganisms (GCM) 10K type strain sequencing project: providing services to taxonomists for standard genome sequencing and annotation.</title>
        <authorList>
            <consortium name="The Broad Institute Genomics Platform"/>
            <consortium name="The Broad Institute Genome Sequencing Center for Infectious Disease"/>
            <person name="Wu L."/>
            <person name="Ma J."/>
        </authorList>
    </citation>
    <scope>NUCLEOTIDE SEQUENCE [LARGE SCALE GENOMIC DNA]</scope>
    <source>
        <strain evidence="3">CGMCC 1.12769</strain>
    </source>
</reference>
<name>A0ABQ1YUX0_9BACL</name>
<keyword evidence="2" id="KW-0808">Transferase</keyword>
<comment type="caution">
    <text evidence="2">The sequence shown here is derived from an EMBL/GenBank/DDBJ whole genome shotgun (WGS) entry which is preliminary data.</text>
</comment>
<dbReference type="InterPro" id="IPR029063">
    <property type="entry name" value="SAM-dependent_MTases_sf"/>
</dbReference>
<evidence type="ECO:0000313" key="3">
    <source>
        <dbReference type="Proteomes" id="UP000659344"/>
    </source>
</evidence>
<keyword evidence="3" id="KW-1185">Reference proteome</keyword>
<evidence type="ECO:0000313" key="2">
    <source>
        <dbReference type="EMBL" id="GGH38604.1"/>
    </source>
</evidence>
<dbReference type="InterPro" id="IPR013216">
    <property type="entry name" value="Methyltransf_11"/>
</dbReference>
<dbReference type="SUPFAM" id="SSF53335">
    <property type="entry name" value="S-adenosyl-L-methionine-dependent methyltransferases"/>
    <property type="match status" value="1"/>
</dbReference>
<dbReference type="PANTHER" id="PTHR43861">
    <property type="entry name" value="TRANS-ACONITATE 2-METHYLTRANSFERASE-RELATED"/>
    <property type="match status" value="1"/>
</dbReference>
<organism evidence="2 3">
    <name type="scientific">Paenibacillus segetis</name>
    <dbReference type="NCBI Taxonomy" id="1325360"/>
    <lineage>
        <taxon>Bacteria</taxon>
        <taxon>Bacillati</taxon>
        <taxon>Bacillota</taxon>
        <taxon>Bacilli</taxon>
        <taxon>Bacillales</taxon>
        <taxon>Paenibacillaceae</taxon>
        <taxon>Paenibacillus</taxon>
    </lineage>
</organism>
<keyword evidence="2" id="KW-0489">Methyltransferase</keyword>
<dbReference type="Pfam" id="PF08241">
    <property type="entry name" value="Methyltransf_11"/>
    <property type="match status" value="1"/>
</dbReference>
<dbReference type="PANTHER" id="PTHR43861:SF1">
    <property type="entry name" value="TRANS-ACONITATE 2-METHYLTRANSFERASE"/>
    <property type="match status" value="1"/>
</dbReference>